<dbReference type="Gene3D" id="3.40.50.1820">
    <property type="entry name" value="alpha/beta hydrolase"/>
    <property type="match status" value="1"/>
</dbReference>
<dbReference type="GO" id="GO:0004301">
    <property type="term" value="F:epoxide hydrolase activity"/>
    <property type="evidence" value="ECO:0007669"/>
    <property type="project" value="TreeGrafter"/>
</dbReference>
<evidence type="ECO:0000313" key="7">
    <source>
        <dbReference type="Proteomes" id="UP000462055"/>
    </source>
</evidence>
<protein>
    <submittedName>
        <fullName evidence="6">Alpha/beta fold hydrolase</fullName>
    </submittedName>
</protein>
<evidence type="ECO:0000256" key="3">
    <source>
        <dbReference type="ARBA" id="ARBA00022801"/>
    </source>
</evidence>
<evidence type="ECO:0000256" key="2">
    <source>
        <dbReference type="ARBA" id="ARBA00022797"/>
    </source>
</evidence>
<dbReference type="PANTHER" id="PTHR21661">
    <property type="entry name" value="EPOXIDE HYDROLASE 1-RELATED"/>
    <property type="match status" value="1"/>
</dbReference>
<dbReference type="SUPFAM" id="SSF53474">
    <property type="entry name" value="alpha/beta-Hydrolases"/>
    <property type="match status" value="1"/>
</dbReference>
<feature type="active site" description="Proton donor" evidence="4">
    <location>
        <position position="327"/>
    </location>
</feature>
<name>A0A6I4ME76_9ACTN</name>
<dbReference type="InterPro" id="IPR000639">
    <property type="entry name" value="Epox_hydrolase-like"/>
</dbReference>
<dbReference type="InterPro" id="IPR029058">
    <property type="entry name" value="AB_hydrolase_fold"/>
</dbReference>
<dbReference type="RefSeq" id="WP_151595726.1">
    <property type="nucleotide sequence ID" value="NZ_WBMS02000018.1"/>
</dbReference>
<dbReference type="GO" id="GO:0097176">
    <property type="term" value="P:epoxide metabolic process"/>
    <property type="evidence" value="ECO:0007669"/>
    <property type="project" value="TreeGrafter"/>
</dbReference>
<feature type="active site" description="Nucleophile" evidence="4">
    <location>
        <position position="176"/>
    </location>
</feature>
<proteinExistence type="inferred from homology"/>
<dbReference type="InterPro" id="IPR010497">
    <property type="entry name" value="Epoxide_hydro_N"/>
</dbReference>
<dbReference type="PRINTS" id="PR00412">
    <property type="entry name" value="EPOXHYDRLASE"/>
</dbReference>
<keyword evidence="7" id="KW-1185">Reference proteome</keyword>
<comment type="caution">
    <text evidence="6">The sequence shown here is derived from an EMBL/GenBank/DDBJ whole genome shotgun (WGS) entry which is preliminary data.</text>
</comment>
<feature type="active site" description="Proton acceptor" evidence="4">
    <location>
        <position position="383"/>
    </location>
</feature>
<organism evidence="6 7">
    <name type="scientific">Actinomadura physcomitrii</name>
    <dbReference type="NCBI Taxonomy" id="2650748"/>
    <lineage>
        <taxon>Bacteria</taxon>
        <taxon>Bacillati</taxon>
        <taxon>Actinomycetota</taxon>
        <taxon>Actinomycetes</taxon>
        <taxon>Streptosporangiales</taxon>
        <taxon>Thermomonosporaceae</taxon>
        <taxon>Actinomadura</taxon>
    </lineage>
</organism>
<feature type="domain" description="Epoxide hydrolase N-terminal" evidence="5">
    <location>
        <begin position="4"/>
        <end position="107"/>
    </location>
</feature>
<dbReference type="InterPro" id="IPR016292">
    <property type="entry name" value="Epoxide_hydrolase"/>
</dbReference>
<evidence type="ECO:0000256" key="1">
    <source>
        <dbReference type="ARBA" id="ARBA00010088"/>
    </source>
</evidence>
<gene>
    <name evidence="6" type="ORF">F8568_022940</name>
</gene>
<evidence type="ECO:0000259" key="5">
    <source>
        <dbReference type="Pfam" id="PF06441"/>
    </source>
</evidence>
<evidence type="ECO:0000313" key="6">
    <source>
        <dbReference type="EMBL" id="MWA03180.1"/>
    </source>
</evidence>
<reference evidence="6" key="1">
    <citation type="submission" date="2019-12" db="EMBL/GenBank/DDBJ databases">
        <title>Actinomadura physcomitrii sp. nov., a novel actinomycete isolated from moss [Physcomitrium sphaericum (Ludw) Fuernr].</title>
        <authorList>
            <person name="Zhuang X."/>
        </authorList>
    </citation>
    <scope>NUCLEOTIDE SEQUENCE [LARGE SCALE GENOMIC DNA]</scope>
    <source>
        <strain evidence="6">LD22</strain>
    </source>
</reference>
<dbReference type="PANTHER" id="PTHR21661:SF35">
    <property type="entry name" value="EPOXIDE HYDROLASE"/>
    <property type="match status" value="1"/>
</dbReference>
<keyword evidence="3 6" id="KW-0378">Hydrolase</keyword>
<dbReference type="PIRSF" id="PIRSF001112">
    <property type="entry name" value="Epoxide_hydrolase"/>
    <property type="match status" value="1"/>
</dbReference>
<keyword evidence="2" id="KW-0058">Aromatic hydrocarbons catabolism</keyword>
<dbReference type="Pfam" id="PF06441">
    <property type="entry name" value="EHN"/>
    <property type="match status" value="1"/>
</dbReference>
<sequence>MRPEPFTAAVEDEAVADLKSRLRRTRYPLDIGNATWRYGTNADYLRSFVAFWLDHDWRETEAEINSFANFRVVLDGVPVHFLHERGKGPSPLPLILTHGWPWTFWDFKEAIGPLTDPGAHGGDPADAFDVVIPSLPGFGFSGPLEIEGVQTANTADRWAELMTLLGYDRFAVAGSDLGVRVSAHLAHAHSERVIGLHATSPPSLGSARESRTSGSSTLDMLLARLNGPVRAMRREDFAPEERHRFDLMEQRWAGTLSHVAAQSTDPQTLAYGMHDSPVALAAWLLERRYNWSDHDGLLDDSFARRALIDLVGIYWFTETFVSSARMYWHEFRAPWSPVHDRKPAIDVPVGVSVFPVDVVYRPRRVAEENANLVYWQEHDRGGHFAWAEVPELLVADVREFFRPLRRG</sequence>
<accession>A0A6I4ME76</accession>
<dbReference type="AlphaFoldDB" id="A0A6I4ME76"/>
<evidence type="ECO:0000256" key="4">
    <source>
        <dbReference type="PIRSR" id="PIRSR001112-1"/>
    </source>
</evidence>
<dbReference type="Proteomes" id="UP000462055">
    <property type="component" value="Unassembled WGS sequence"/>
</dbReference>
<comment type="similarity">
    <text evidence="1">Belongs to the peptidase S33 family.</text>
</comment>
<dbReference type="EMBL" id="WBMS02000018">
    <property type="protein sequence ID" value="MWA03180.1"/>
    <property type="molecule type" value="Genomic_DNA"/>
</dbReference>